<keyword evidence="7" id="KW-1185">Reference proteome</keyword>
<dbReference type="Proteomes" id="UP001612741">
    <property type="component" value="Unassembled WGS sequence"/>
</dbReference>
<dbReference type="InterPro" id="IPR003439">
    <property type="entry name" value="ABC_transporter-like_ATP-bd"/>
</dbReference>
<evidence type="ECO:0000259" key="5">
    <source>
        <dbReference type="PROSITE" id="PS50893"/>
    </source>
</evidence>
<name>A0ABW7Z6J9_9ACTN</name>
<proteinExistence type="predicted"/>
<evidence type="ECO:0000256" key="1">
    <source>
        <dbReference type="ARBA" id="ARBA00022448"/>
    </source>
</evidence>
<dbReference type="InterPro" id="IPR050107">
    <property type="entry name" value="ABC_carbohydrate_import_ATPase"/>
</dbReference>
<dbReference type="PANTHER" id="PTHR43790:SF9">
    <property type="entry name" value="GALACTOFURANOSE TRANSPORTER ATP-BINDING PROTEIN YTFR"/>
    <property type="match status" value="1"/>
</dbReference>
<keyword evidence="1" id="KW-0813">Transport</keyword>
<dbReference type="EMBL" id="JBITGY010000013">
    <property type="protein sequence ID" value="MFI6503806.1"/>
    <property type="molecule type" value="Genomic_DNA"/>
</dbReference>
<organism evidence="6 7">
    <name type="scientific">Nonomuraea typhae</name>
    <dbReference type="NCBI Taxonomy" id="2603600"/>
    <lineage>
        <taxon>Bacteria</taxon>
        <taxon>Bacillati</taxon>
        <taxon>Actinomycetota</taxon>
        <taxon>Actinomycetes</taxon>
        <taxon>Streptosporangiales</taxon>
        <taxon>Streptosporangiaceae</taxon>
        <taxon>Nonomuraea</taxon>
    </lineage>
</organism>
<dbReference type="Pfam" id="PF00005">
    <property type="entry name" value="ABC_tran"/>
    <property type="match status" value="2"/>
</dbReference>
<sequence>MKRTEAVLEARGITKRFPGVIALDDVHLALGAGEVHALVGENGAGKSTLIKVFTGVYHPDDGDLIYDGAPTVFGTPLDAQRAGISTIYQEVNLVPMMSVARNLLLGREPRNRLGVIDTTRLYGHARAILREYGLDTDVRRPLRSLGIGAQQMVALARAVSVDAKVVIMDEPTSSLEPREVETLFGVIRRLREAGIAVIYVSHRLDELYQVCDTVTVLRDGKVAHTGPLAGLERLKLISLMLGRDLAEVKKGGLTRFNRDHARVDGAPVVEARGLTRRHVLSGVTVSVRPGEVVGLGGLLGAGRTETAKAIVGALPLDGGQVLVAGLPLPSGRTVAAIRAGVSMLPEDRKAEGIIPGLSVRDNIALAALPALARGGVVSDVRIDRVVEVFMKRLRIKAASPYQAVSELSGGNQQKVLLARWLAVRPKVLLLDEPTRGIDVGAKAEVQALVDELAEEGLGVLLISSDLEELVEGADRILVLRDGTVVGELSGDDVTEEKIMAAIAERADG</sequence>
<accession>A0ABW7Z6J9</accession>
<protein>
    <submittedName>
        <fullName evidence="6">Sugar ABC transporter ATP-binding protein</fullName>
    </submittedName>
</protein>
<keyword evidence="2" id="KW-0677">Repeat</keyword>
<dbReference type="InterPro" id="IPR017871">
    <property type="entry name" value="ABC_transporter-like_CS"/>
</dbReference>
<dbReference type="CDD" id="cd03215">
    <property type="entry name" value="ABC_Carb_Monos_II"/>
    <property type="match status" value="1"/>
</dbReference>
<evidence type="ECO:0000256" key="3">
    <source>
        <dbReference type="ARBA" id="ARBA00022741"/>
    </source>
</evidence>
<dbReference type="Gene3D" id="3.40.50.300">
    <property type="entry name" value="P-loop containing nucleotide triphosphate hydrolases"/>
    <property type="match status" value="2"/>
</dbReference>
<dbReference type="SMART" id="SM00382">
    <property type="entry name" value="AAA"/>
    <property type="match status" value="2"/>
</dbReference>
<dbReference type="SUPFAM" id="SSF52540">
    <property type="entry name" value="P-loop containing nucleoside triphosphate hydrolases"/>
    <property type="match status" value="2"/>
</dbReference>
<dbReference type="PANTHER" id="PTHR43790">
    <property type="entry name" value="CARBOHYDRATE TRANSPORT ATP-BINDING PROTEIN MG119-RELATED"/>
    <property type="match status" value="1"/>
</dbReference>
<dbReference type="InterPro" id="IPR003593">
    <property type="entry name" value="AAA+_ATPase"/>
</dbReference>
<keyword evidence="3" id="KW-0547">Nucleotide-binding</keyword>
<keyword evidence="4 6" id="KW-0067">ATP-binding</keyword>
<gene>
    <name evidence="6" type="ORF">ACIBG2_40920</name>
</gene>
<dbReference type="GO" id="GO:0005524">
    <property type="term" value="F:ATP binding"/>
    <property type="evidence" value="ECO:0007669"/>
    <property type="project" value="UniProtKB-KW"/>
</dbReference>
<dbReference type="PROSITE" id="PS50893">
    <property type="entry name" value="ABC_TRANSPORTER_2"/>
    <property type="match status" value="2"/>
</dbReference>
<dbReference type="RefSeq" id="WP_397089574.1">
    <property type="nucleotide sequence ID" value="NZ_JBITGY010000013.1"/>
</dbReference>
<dbReference type="InterPro" id="IPR027417">
    <property type="entry name" value="P-loop_NTPase"/>
</dbReference>
<dbReference type="CDD" id="cd03216">
    <property type="entry name" value="ABC_Carb_Monos_I"/>
    <property type="match status" value="1"/>
</dbReference>
<reference evidence="6 7" key="1">
    <citation type="submission" date="2024-10" db="EMBL/GenBank/DDBJ databases">
        <title>The Natural Products Discovery Center: Release of the First 8490 Sequenced Strains for Exploring Actinobacteria Biosynthetic Diversity.</title>
        <authorList>
            <person name="Kalkreuter E."/>
            <person name="Kautsar S.A."/>
            <person name="Yang D."/>
            <person name="Bader C.D."/>
            <person name="Teijaro C.N."/>
            <person name="Fluegel L."/>
            <person name="Davis C.M."/>
            <person name="Simpson J.R."/>
            <person name="Lauterbach L."/>
            <person name="Steele A.D."/>
            <person name="Gui C."/>
            <person name="Meng S."/>
            <person name="Li G."/>
            <person name="Viehrig K."/>
            <person name="Ye F."/>
            <person name="Su P."/>
            <person name="Kiefer A.F."/>
            <person name="Nichols A."/>
            <person name="Cepeda A.J."/>
            <person name="Yan W."/>
            <person name="Fan B."/>
            <person name="Jiang Y."/>
            <person name="Adhikari A."/>
            <person name="Zheng C.-J."/>
            <person name="Schuster L."/>
            <person name="Cowan T.M."/>
            <person name="Smanski M.J."/>
            <person name="Chevrette M.G."/>
            <person name="De Carvalho L.P.S."/>
            <person name="Shen B."/>
        </authorList>
    </citation>
    <scope>NUCLEOTIDE SEQUENCE [LARGE SCALE GENOMIC DNA]</scope>
    <source>
        <strain evidence="6 7">NPDC050545</strain>
    </source>
</reference>
<feature type="domain" description="ABC transporter" evidence="5">
    <location>
        <begin position="263"/>
        <end position="506"/>
    </location>
</feature>
<evidence type="ECO:0000313" key="7">
    <source>
        <dbReference type="Proteomes" id="UP001612741"/>
    </source>
</evidence>
<evidence type="ECO:0000256" key="4">
    <source>
        <dbReference type="ARBA" id="ARBA00022840"/>
    </source>
</evidence>
<evidence type="ECO:0000256" key="2">
    <source>
        <dbReference type="ARBA" id="ARBA00022737"/>
    </source>
</evidence>
<dbReference type="PROSITE" id="PS00211">
    <property type="entry name" value="ABC_TRANSPORTER_1"/>
    <property type="match status" value="1"/>
</dbReference>
<evidence type="ECO:0000313" key="6">
    <source>
        <dbReference type="EMBL" id="MFI6503806.1"/>
    </source>
</evidence>
<comment type="caution">
    <text evidence="6">The sequence shown here is derived from an EMBL/GenBank/DDBJ whole genome shotgun (WGS) entry which is preliminary data.</text>
</comment>
<feature type="domain" description="ABC transporter" evidence="5">
    <location>
        <begin position="8"/>
        <end position="244"/>
    </location>
</feature>